<dbReference type="Pfam" id="PF00023">
    <property type="entry name" value="Ank"/>
    <property type="match status" value="1"/>
</dbReference>
<dbReference type="PRINTS" id="PR01415">
    <property type="entry name" value="ANKYRIN"/>
</dbReference>
<dbReference type="SUPFAM" id="SSF48403">
    <property type="entry name" value="Ankyrin repeat"/>
    <property type="match status" value="1"/>
</dbReference>
<dbReference type="PROSITE" id="PS50297">
    <property type="entry name" value="ANK_REP_REGION"/>
    <property type="match status" value="6"/>
</dbReference>
<dbReference type="OrthoDB" id="4772757at2759"/>
<dbReference type="GO" id="GO:0003723">
    <property type="term" value="F:RNA binding"/>
    <property type="evidence" value="ECO:0007669"/>
    <property type="project" value="TreeGrafter"/>
</dbReference>
<keyword evidence="5" id="KW-1185">Reference proteome</keyword>
<dbReference type="RefSeq" id="XP_038054135.1">
    <property type="nucleotide sequence ID" value="XM_038198207.1"/>
</dbReference>
<reference evidence="4" key="1">
    <citation type="submission" date="2022-11" db="UniProtKB">
        <authorList>
            <consortium name="EnsemblMetazoa"/>
        </authorList>
    </citation>
    <scope>IDENTIFICATION</scope>
</reference>
<dbReference type="InterPro" id="IPR002110">
    <property type="entry name" value="Ankyrin_rpt"/>
</dbReference>
<dbReference type="Proteomes" id="UP000887568">
    <property type="component" value="Unplaced"/>
</dbReference>
<dbReference type="PANTHER" id="PTHR24141:SF1">
    <property type="entry name" value="2-5A-DEPENDENT RIBONUCLEASE"/>
    <property type="match status" value="1"/>
</dbReference>
<dbReference type="GO" id="GO:0004540">
    <property type="term" value="F:RNA nuclease activity"/>
    <property type="evidence" value="ECO:0007669"/>
    <property type="project" value="TreeGrafter"/>
</dbReference>
<dbReference type="PANTHER" id="PTHR24141">
    <property type="entry name" value="2-5A-DEPENDENT RIBONUCLEASE"/>
    <property type="match status" value="1"/>
</dbReference>
<dbReference type="PROSITE" id="PS50088">
    <property type="entry name" value="ANK_REPEAT"/>
    <property type="match status" value="6"/>
</dbReference>
<evidence type="ECO:0000256" key="2">
    <source>
        <dbReference type="ARBA" id="ARBA00023043"/>
    </source>
</evidence>
<feature type="repeat" description="ANK" evidence="3">
    <location>
        <begin position="142"/>
        <end position="164"/>
    </location>
</feature>
<protein>
    <recommendedName>
        <fullName evidence="6">Ankyrin repeat domain-containing protein 16</fullName>
    </recommendedName>
</protein>
<accession>A0A913ZSI2</accession>
<dbReference type="GO" id="GO:0006396">
    <property type="term" value="P:RNA processing"/>
    <property type="evidence" value="ECO:0007669"/>
    <property type="project" value="TreeGrafter"/>
</dbReference>
<name>A0A913ZSI2_PATMI</name>
<dbReference type="OMA" id="TRCQYEP"/>
<dbReference type="SMART" id="SM00248">
    <property type="entry name" value="ANK"/>
    <property type="match status" value="9"/>
</dbReference>
<keyword evidence="1" id="KW-0677">Repeat</keyword>
<dbReference type="Pfam" id="PF13857">
    <property type="entry name" value="Ank_5"/>
    <property type="match status" value="1"/>
</dbReference>
<feature type="repeat" description="ANK" evidence="3">
    <location>
        <begin position="312"/>
        <end position="337"/>
    </location>
</feature>
<evidence type="ECO:0008006" key="6">
    <source>
        <dbReference type="Google" id="ProtNLM"/>
    </source>
</evidence>
<organism evidence="4 5">
    <name type="scientific">Patiria miniata</name>
    <name type="common">Bat star</name>
    <name type="synonym">Asterina miniata</name>
    <dbReference type="NCBI Taxonomy" id="46514"/>
    <lineage>
        <taxon>Eukaryota</taxon>
        <taxon>Metazoa</taxon>
        <taxon>Echinodermata</taxon>
        <taxon>Eleutherozoa</taxon>
        <taxon>Asterozoa</taxon>
        <taxon>Asteroidea</taxon>
        <taxon>Valvatacea</taxon>
        <taxon>Valvatida</taxon>
        <taxon>Asterinidae</taxon>
        <taxon>Patiria</taxon>
    </lineage>
</organism>
<evidence type="ECO:0000313" key="4">
    <source>
        <dbReference type="EnsemblMetazoa" id="XP_038054135.1"/>
    </source>
</evidence>
<dbReference type="GeneID" id="119726496"/>
<evidence type="ECO:0000256" key="3">
    <source>
        <dbReference type="PROSITE-ProRule" id="PRU00023"/>
    </source>
</evidence>
<dbReference type="InterPro" id="IPR036770">
    <property type="entry name" value="Ankyrin_rpt-contain_sf"/>
</dbReference>
<dbReference type="EnsemblMetazoa" id="XM_038198207.1">
    <property type="protein sequence ID" value="XP_038054135.1"/>
    <property type="gene ID" value="LOC119726496"/>
</dbReference>
<proteinExistence type="predicted"/>
<feature type="repeat" description="ANK" evidence="3">
    <location>
        <begin position="109"/>
        <end position="141"/>
    </location>
</feature>
<evidence type="ECO:0000256" key="1">
    <source>
        <dbReference type="ARBA" id="ARBA00022737"/>
    </source>
</evidence>
<feature type="repeat" description="ANK" evidence="3">
    <location>
        <begin position="279"/>
        <end position="311"/>
    </location>
</feature>
<feature type="repeat" description="ANK" evidence="3">
    <location>
        <begin position="176"/>
        <end position="200"/>
    </location>
</feature>
<dbReference type="AlphaFoldDB" id="A0A913ZSI2"/>
<dbReference type="Pfam" id="PF12796">
    <property type="entry name" value="Ank_2"/>
    <property type="match status" value="3"/>
</dbReference>
<evidence type="ECO:0000313" key="5">
    <source>
        <dbReference type="Proteomes" id="UP000887568"/>
    </source>
</evidence>
<dbReference type="Gene3D" id="1.25.40.20">
    <property type="entry name" value="Ankyrin repeat-containing domain"/>
    <property type="match status" value="3"/>
</dbReference>
<keyword evidence="2 3" id="KW-0040">ANK repeat</keyword>
<feature type="repeat" description="ANK" evidence="3">
    <location>
        <begin position="42"/>
        <end position="74"/>
    </location>
</feature>
<sequence length="364" mass="39547">MQKGGETFVSCAQKGDVKSMQTLLTNEELNAAEVLQYSRPRSGDRAVHLAARHGHVRVLEFLKAEGADFEAANLDGKRALHEAAASGNGNCVTFLLSSSGVLVDPLKRADWTPLHLACTKADKDVIKQLIEHKANPRLRNKDGWNAFHIAAREGHVEILSYLLDSIPDLWDTVSNNGRTPLHTAALHGKLEAVNLLLTRGKYPVDQADSCGSTPLMDALRDGFVDIAQRLVDQQRADVHKCDILGRTALHLAAQAGCQSSVTFLVNQRQVDVDTPTSKGGHTALHLAAKERHSTMLETLHSLGANINATDDRGRTALHIAAGIQNRACVETLLRLGALNCPDKNGITPSQLVKKQEVLQVFEDT</sequence>